<feature type="compositionally biased region" description="Polar residues" evidence="13">
    <location>
        <begin position="697"/>
        <end position="708"/>
    </location>
</feature>
<reference evidence="17" key="1">
    <citation type="submission" date="2025-08" db="UniProtKB">
        <authorList>
            <consortium name="Ensembl"/>
        </authorList>
    </citation>
    <scope>IDENTIFICATION</scope>
</reference>
<dbReference type="CDD" id="cd00063">
    <property type="entry name" value="FN3"/>
    <property type="match status" value="4"/>
</dbReference>
<organism evidence="17 18">
    <name type="scientific">Serinus canaria</name>
    <name type="common">Island canary</name>
    <name type="synonym">Fringilla canaria</name>
    <dbReference type="NCBI Taxonomy" id="9135"/>
    <lineage>
        <taxon>Eukaryota</taxon>
        <taxon>Metazoa</taxon>
        <taxon>Chordata</taxon>
        <taxon>Craniata</taxon>
        <taxon>Vertebrata</taxon>
        <taxon>Euteleostomi</taxon>
        <taxon>Archelosauria</taxon>
        <taxon>Archosauria</taxon>
        <taxon>Dinosauria</taxon>
        <taxon>Saurischia</taxon>
        <taxon>Theropoda</taxon>
        <taxon>Coelurosauria</taxon>
        <taxon>Aves</taxon>
        <taxon>Neognathae</taxon>
        <taxon>Neoaves</taxon>
        <taxon>Telluraves</taxon>
        <taxon>Australaves</taxon>
        <taxon>Passeriformes</taxon>
        <taxon>Passeroidea</taxon>
        <taxon>Fringillidae</taxon>
        <taxon>Carduelinae</taxon>
        <taxon>Serinus</taxon>
    </lineage>
</organism>
<reference evidence="17" key="2">
    <citation type="submission" date="2025-09" db="UniProtKB">
        <authorList>
            <consortium name="Ensembl"/>
        </authorList>
    </citation>
    <scope>IDENTIFICATION</scope>
</reference>
<dbReference type="GO" id="GO:0005886">
    <property type="term" value="C:plasma membrane"/>
    <property type="evidence" value="ECO:0007669"/>
    <property type="project" value="UniProtKB-SubCell"/>
</dbReference>
<feature type="domain" description="Ig-like" evidence="15">
    <location>
        <begin position="520"/>
        <end position="602"/>
    </location>
</feature>
<dbReference type="InterPro" id="IPR003961">
    <property type="entry name" value="FN3_dom"/>
</dbReference>
<dbReference type="GeneTree" id="ENSGT00940000157024"/>
<dbReference type="InterPro" id="IPR036179">
    <property type="entry name" value="Ig-like_dom_sf"/>
</dbReference>
<dbReference type="SMART" id="SM00408">
    <property type="entry name" value="IGc2"/>
    <property type="match status" value="6"/>
</dbReference>
<dbReference type="AlphaFoldDB" id="A0A8C9UBI2"/>
<proteinExistence type="inferred from homology"/>
<dbReference type="InterPro" id="IPR013098">
    <property type="entry name" value="Ig_I-set"/>
</dbReference>
<dbReference type="Proteomes" id="UP000694409">
    <property type="component" value="Unassembled WGS sequence"/>
</dbReference>
<dbReference type="GO" id="GO:0030424">
    <property type="term" value="C:axon"/>
    <property type="evidence" value="ECO:0007669"/>
    <property type="project" value="TreeGrafter"/>
</dbReference>
<dbReference type="PANTHER" id="PTHR44170:SF12">
    <property type="entry name" value="NEUROFASCIN"/>
    <property type="match status" value="1"/>
</dbReference>
<dbReference type="Gene3D" id="2.60.40.10">
    <property type="entry name" value="Immunoglobulins"/>
    <property type="match status" value="10"/>
</dbReference>
<dbReference type="Pfam" id="PF13882">
    <property type="entry name" value="Bravo_FIGEY"/>
    <property type="match status" value="1"/>
</dbReference>
<keyword evidence="8 14" id="KW-1133">Transmembrane helix</keyword>
<feature type="region of interest" description="Disordered" evidence="13">
    <location>
        <begin position="1057"/>
        <end position="1157"/>
    </location>
</feature>
<feature type="domain" description="Fibronectin type-III" evidence="16">
    <location>
        <begin position="714"/>
        <end position="807"/>
    </location>
</feature>
<evidence type="ECO:0000256" key="1">
    <source>
        <dbReference type="ARBA" id="ARBA00004251"/>
    </source>
</evidence>
<feature type="domain" description="Ig-like" evidence="15">
    <location>
        <begin position="23"/>
        <end position="119"/>
    </location>
</feature>
<dbReference type="InterPro" id="IPR003599">
    <property type="entry name" value="Ig_sub"/>
</dbReference>
<keyword evidence="10" id="KW-1015">Disulfide bond</keyword>
<dbReference type="Ensembl" id="ENSSCAT00000011161.1">
    <property type="protein sequence ID" value="ENSSCAP00000009868.1"/>
    <property type="gene ID" value="ENSSCAG00000007208.1"/>
</dbReference>
<keyword evidence="9 14" id="KW-0472">Membrane</keyword>
<dbReference type="FunFam" id="2.60.40.10:FF:000347">
    <property type="entry name" value="Neuronal cell adhesion molecule"/>
    <property type="match status" value="1"/>
</dbReference>
<evidence type="ECO:0000256" key="6">
    <source>
        <dbReference type="ARBA" id="ARBA00022737"/>
    </source>
</evidence>
<evidence type="ECO:0000256" key="13">
    <source>
        <dbReference type="SAM" id="MobiDB-lite"/>
    </source>
</evidence>
<comment type="similarity">
    <text evidence="2">Belongs to the immunoglobulin superfamily. L1/neurofascin/NgCAM family.</text>
</comment>
<feature type="compositionally biased region" description="Basic and acidic residues" evidence="13">
    <location>
        <begin position="900"/>
        <end position="910"/>
    </location>
</feature>
<dbReference type="InterPro" id="IPR026965">
    <property type="entry name" value="NFASC_Ig-like"/>
</dbReference>
<feature type="compositionally biased region" description="Basic and acidic residues" evidence="13">
    <location>
        <begin position="1057"/>
        <end position="1074"/>
    </location>
</feature>
<accession>A0A8C9UBI2</accession>
<feature type="domain" description="Fibronectin type-III" evidence="16">
    <location>
        <begin position="918"/>
        <end position="1014"/>
    </location>
</feature>
<dbReference type="SUPFAM" id="SSF49265">
    <property type="entry name" value="Fibronectin type III"/>
    <property type="match status" value="2"/>
</dbReference>
<dbReference type="PROSITE" id="PS50835">
    <property type="entry name" value="IG_LIKE"/>
    <property type="match status" value="6"/>
</dbReference>
<dbReference type="Pfam" id="PF13927">
    <property type="entry name" value="Ig_3"/>
    <property type="match status" value="3"/>
</dbReference>
<dbReference type="InterPro" id="IPR036116">
    <property type="entry name" value="FN3_sf"/>
</dbReference>
<dbReference type="FunFam" id="2.60.40.10:FF:000057">
    <property type="entry name" value="neural cell adhesion molecule L1"/>
    <property type="match status" value="1"/>
</dbReference>
<dbReference type="GO" id="GO:0098632">
    <property type="term" value="F:cell-cell adhesion mediator activity"/>
    <property type="evidence" value="ECO:0007669"/>
    <property type="project" value="TreeGrafter"/>
</dbReference>
<feature type="domain" description="Ig-like" evidence="15">
    <location>
        <begin position="429"/>
        <end position="518"/>
    </location>
</feature>
<sequence length="1157" mass="130585">PHRERDLPQFLTDFPFLAVPQPPTITKQSIKDYIVDPRDNIFIECEAKGNPVPTFSWTRNGKFFNVAKDPKVSMRRRSGTLVIDFHSGGRPDDYEGEYQCFARNDYGTALSSKIHLQVSKSPLWPKEKVDVIEVDEGAPLSLQCNPPPGLPEPVIFWMSSSMEPIPQDKRVSQGHNGDLYFSNVLAQDALTDYSCNARFHFTHTIQQKNPYTLKVKTKKSHNETSLGNSPAMYRARGISETTPSFMYPYGTSSSQMVLRGVDLLLECIASGVPAPDIMWYKKGGELPVGKTKLENFNKALRISNVSEEDSGEYFCLASNKMGSIRHTISVRVKAAPYWLDEPENLILAPGEDGRLVCRANGNPKPSIQWLVNGEPIESSPPNPSREVAGDTIVFRDTQIGSSAVYQCNASNEHGYLLANAFVSVLDVPPRILGPRNQLIRVIQNNRTRLDCPFFGSPIPTLRWFKNGQGNTLDGGNYKAHENGSLEMFMARKEDQGIYTCVATNILGKAEAQVRLEVKDPTRIVRGPEDQVVKRGTMPRLHCRVKHDPTLRLMVTWLKDDAPLYLGNRMKKEEDGLTIYGVTEKDQGDYTCVASTELDKDLAKAYLTVLARPDQPRDLELMDLAERSVRLTWIPGDDNNSPITDYIVQFEEDRFQPGVWHDHSRYPGSVNSAVLSLSPYVNYQFRVIAVNDVGSSVPSVPSERYQTNGARPEINPTGVQGAGTQKNNMEITWTPLNATQAYGPNLRYIVRWRRRDPRGSWHNETVRSARHVVWNTPIFVPYEIKVQAENDFGRAPEPDTYIGYSGEDYPKAAPTDIRIRVLNSTAIALTWTRVHLDTIQGQLKEYRAYFWRDSSLLKNLWVSKKRQFVSFPGDRNRGIVSRLFPYSNYKLEMVVTNGRGDGPRSEMKEFPTPEGVPSSPRYLRIRQPNLEVINLEWDHPEHPNGIITGYTLQYQPFNGTRMGRMVVENLSPNQTRFTVQRSDPISRYRFRLRARTQVGEGEILMEDSPALLDEAYTKNQVDIATQGWFIGLMCAIALLVLILLIVCFIKRSRGGKYPVRDNKDEHLNPEDKNVEDGSFDYSDEDNKPLPNSQTSLDGTIKQQESDDSLVDYGEGGEGQFNEDGSFIGQYTVKKDKEETEGNESSEATSPVNAIYSLA</sequence>
<dbReference type="InterPro" id="IPR007110">
    <property type="entry name" value="Ig-like_dom"/>
</dbReference>
<dbReference type="FunFam" id="2.60.40.10:FF:000038">
    <property type="entry name" value="Neuronal cell adhesion molecule"/>
    <property type="match status" value="1"/>
</dbReference>
<keyword evidence="11" id="KW-0325">Glycoprotein</keyword>
<dbReference type="FunFam" id="2.60.40.10:FF:000574">
    <property type="entry name" value="neurofascin isoform X1"/>
    <property type="match status" value="1"/>
</dbReference>
<dbReference type="FunFam" id="2.60.40.10:FF:000448">
    <property type="entry name" value="Neuronal cell adhesion molecule"/>
    <property type="match status" value="1"/>
</dbReference>
<dbReference type="Pfam" id="PF00041">
    <property type="entry name" value="fn3"/>
    <property type="match status" value="3"/>
</dbReference>
<evidence type="ECO:0000256" key="11">
    <source>
        <dbReference type="ARBA" id="ARBA00023180"/>
    </source>
</evidence>
<protein>
    <submittedName>
        <fullName evidence="17">Neurofascin</fullName>
    </submittedName>
</protein>
<dbReference type="InterPro" id="IPR026966">
    <property type="entry name" value="Neurofascin/L1/NrCAM_C"/>
</dbReference>
<keyword evidence="12" id="KW-0393">Immunoglobulin domain</keyword>
<evidence type="ECO:0000313" key="17">
    <source>
        <dbReference type="Ensembl" id="ENSSCAP00000009868.1"/>
    </source>
</evidence>
<keyword evidence="3" id="KW-1003">Cell membrane</keyword>
<evidence type="ECO:0000256" key="12">
    <source>
        <dbReference type="ARBA" id="ARBA00023319"/>
    </source>
</evidence>
<evidence type="ECO:0000256" key="3">
    <source>
        <dbReference type="ARBA" id="ARBA00022475"/>
    </source>
</evidence>
<feature type="domain" description="Ig-like" evidence="15">
    <location>
        <begin position="243"/>
        <end position="331"/>
    </location>
</feature>
<dbReference type="FunFam" id="2.60.40.10:FF:000005">
    <property type="entry name" value="Neuronal cell adhesion molecule"/>
    <property type="match status" value="1"/>
</dbReference>
<dbReference type="CDD" id="cd05731">
    <property type="entry name" value="Ig3_L1-CAM_like"/>
    <property type="match status" value="1"/>
</dbReference>
<keyword evidence="4 14" id="KW-0812">Transmembrane</keyword>
<dbReference type="SMART" id="SM00409">
    <property type="entry name" value="IG"/>
    <property type="match status" value="6"/>
</dbReference>
<dbReference type="PANTHER" id="PTHR44170">
    <property type="entry name" value="PROTEIN SIDEKICK"/>
    <property type="match status" value="1"/>
</dbReference>
<dbReference type="SMART" id="SM00060">
    <property type="entry name" value="FN3"/>
    <property type="match status" value="4"/>
</dbReference>
<feature type="region of interest" description="Disordered" evidence="13">
    <location>
        <begin position="899"/>
        <end position="919"/>
    </location>
</feature>
<feature type="region of interest" description="Disordered" evidence="13">
    <location>
        <begin position="697"/>
        <end position="719"/>
    </location>
</feature>
<feature type="domain" description="Ig-like" evidence="15">
    <location>
        <begin position="125"/>
        <end position="212"/>
    </location>
</feature>
<gene>
    <name evidence="17" type="primary">NFASC</name>
</gene>
<feature type="domain" description="Fibronectin type-III" evidence="16">
    <location>
        <begin position="812"/>
        <end position="914"/>
    </location>
</feature>
<keyword evidence="5" id="KW-0732">Signal</keyword>
<dbReference type="FunFam" id="2.60.40.10:FF:000114">
    <property type="entry name" value="Neuronal cell adhesion molecule"/>
    <property type="match status" value="1"/>
</dbReference>
<evidence type="ECO:0000259" key="16">
    <source>
        <dbReference type="PROSITE" id="PS50853"/>
    </source>
</evidence>
<dbReference type="Pfam" id="PF07679">
    <property type="entry name" value="I-set"/>
    <property type="match status" value="2"/>
</dbReference>
<dbReference type="PROSITE" id="PS50853">
    <property type="entry name" value="FN3"/>
    <property type="match status" value="4"/>
</dbReference>
<dbReference type="FunFam" id="2.60.40.10:FF:000363">
    <property type="entry name" value="neurofascin isoform X1"/>
    <property type="match status" value="1"/>
</dbReference>
<dbReference type="InterPro" id="IPR013783">
    <property type="entry name" value="Ig-like_fold"/>
</dbReference>
<evidence type="ECO:0000256" key="5">
    <source>
        <dbReference type="ARBA" id="ARBA00022729"/>
    </source>
</evidence>
<evidence type="ECO:0000256" key="14">
    <source>
        <dbReference type="SAM" id="Phobius"/>
    </source>
</evidence>
<evidence type="ECO:0000259" key="15">
    <source>
        <dbReference type="PROSITE" id="PS50835"/>
    </source>
</evidence>
<feature type="compositionally biased region" description="Polar residues" evidence="13">
    <location>
        <begin position="1088"/>
        <end position="1101"/>
    </location>
</feature>
<dbReference type="FunFam" id="2.60.40.10:FF:000238">
    <property type="entry name" value="Neuronal cell adhesion molecule"/>
    <property type="match status" value="1"/>
</dbReference>
<dbReference type="FunFam" id="2.60.40.10:FF:000078">
    <property type="entry name" value="Neuronal cell adhesion molecule"/>
    <property type="match status" value="1"/>
</dbReference>
<dbReference type="GO" id="GO:0007420">
    <property type="term" value="P:brain development"/>
    <property type="evidence" value="ECO:0007669"/>
    <property type="project" value="TreeGrafter"/>
</dbReference>
<evidence type="ECO:0000256" key="8">
    <source>
        <dbReference type="ARBA" id="ARBA00022989"/>
    </source>
</evidence>
<keyword evidence="7" id="KW-0130">Cell adhesion</keyword>
<evidence type="ECO:0000256" key="10">
    <source>
        <dbReference type="ARBA" id="ARBA00023157"/>
    </source>
</evidence>
<dbReference type="CDD" id="cd05875">
    <property type="entry name" value="IgI_hNeurofascin_like"/>
    <property type="match status" value="1"/>
</dbReference>
<comment type="subcellular location">
    <subcellularLocation>
        <location evidence="1">Cell membrane</location>
        <topology evidence="1">Single-pass type I membrane protein</topology>
    </subcellularLocation>
</comment>
<evidence type="ECO:0000256" key="9">
    <source>
        <dbReference type="ARBA" id="ARBA00023136"/>
    </source>
</evidence>
<dbReference type="GO" id="GO:0007411">
    <property type="term" value="P:axon guidance"/>
    <property type="evidence" value="ECO:0007669"/>
    <property type="project" value="TreeGrafter"/>
</dbReference>
<evidence type="ECO:0000256" key="7">
    <source>
        <dbReference type="ARBA" id="ARBA00022889"/>
    </source>
</evidence>
<keyword evidence="6" id="KW-0677">Repeat</keyword>
<evidence type="ECO:0000313" key="18">
    <source>
        <dbReference type="Proteomes" id="UP000694409"/>
    </source>
</evidence>
<dbReference type="InterPro" id="IPR003598">
    <property type="entry name" value="Ig_sub2"/>
</dbReference>
<evidence type="ECO:0000256" key="4">
    <source>
        <dbReference type="ARBA" id="ARBA00022692"/>
    </source>
</evidence>
<name>A0A8C9UBI2_SERCA</name>
<dbReference type="SUPFAM" id="SSF48726">
    <property type="entry name" value="Immunoglobulin"/>
    <property type="match status" value="6"/>
</dbReference>
<feature type="domain" description="Fibronectin type-III" evidence="16">
    <location>
        <begin position="614"/>
        <end position="709"/>
    </location>
</feature>
<feature type="domain" description="Ig-like" evidence="15">
    <location>
        <begin position="336"/>
        <end position="423"/>
    </location>
</feature>
<keyword evidence="18" id="KW-1185">Reference proteome</keyword>
<evidence type="ECO:0000256" key="2">
    <source>
        <dbReference type="ARBA" id="ARBA00008588"/>
    </source>
</evidence>
<feature type="transmembrane region" description="Helical" evidence="14">
    <location>
        <begin position="1027"/>
        <end position="1048"/>
    </location>
</feature>